<dbReference type="InterPro" id="IPR000150">
    <property type="entry name" value="Cof"/>
</dbReference>
<dbReference type="InterPro" id="IPR006379">
    <property type="entry name" value="HAD-SF_hydro_IIB"/>
</dbReference>
<dbReference type="RefSeq" id="WP_029312241.1">
    <property type="nucleotide sequence ID" value="NZ_FTNE01000017.1"/>
</dbReference>
<dbReference type="SFLD" id="SFLDG01140">
    <property type="entry name" value="C2.B:_Phosphomannomutase_and_P"/>
    <property type="match status" value="1"/>
</dbReference>
<dbReference type="NCBIfam" id="TIGR01484">
    <property type="entry name" value="HAD-SF-IIB"/>
    <property type="match status" value="1"/>
</dbReference>
<evidence type="ECO:0000313" key="1">
    <source>
        <dbReference type="EMBL" id="SIR15443.1"/>
    </source>
</evidence>
<dbReference type="Gene3D" id="3.40.50.1000">
    <property type="entry name" value="HAD superfamily/HAD-like"/>
    <property type="match status" value="1"/>
</dbReference>
<keyword evidence="2" id="KW-1185">Reference proteome</keyword>
<proteinExistence type="predicted"/>
<sequence>MSGRIDLVLADVDGTLVTNEKRLTERAQRAVADLRRAGIKFAITSGRPPRGMAMVSTPLAIDTPIAGFNGGVLLAPDMTTVLNAYDLPEDVIGKAVALLGEHGLDVWIYTKTRWLIRDAAAPHVARETSTVQFDAEVVDDFSAEDLKTVVKIVGVTDDKAKMQAALAAATEEFGDHVTAACSQPYYLDITNAKANKGAVVDKLSELLNIPRERIATIGDMPNDVTMFRRSGVAIAMGNADDEVKSHAKFTTDSNEDEGFAKAIERFVLDGLGA</sequence>
<dbReference type="PANTHER" id="PTHR10000:SF8">
    <property type="entry name" value="HAD SUPERFAMILY HYDROLASE-LIKE, TYPE 3"/>
    <property type="match status" value="1"/>
</dbReference>
<protein>
    <recommendedName>
        <fullName evidence="3">Cof subfamily of IIB subfamily of haloacid dehalogenase superfamily/HAD-superfamily hydrolase, subfamily IIB</fullName>
    </recommendedName>
</protein>
<evidence type="ECO:0000313" key="2">
    <source>
        <dbReference type="Proteomes" id="UP000186308"/>
    </source>
</evidence>
<dbReference type="Pfam" id="PF08282">
    <property type="entry name" value="Hydrolase_3"/>
    <property type="match status" value="1"/>
</dbReference>
<evidence type="ECO:0008006" key="3">
    <source>
        <dbReference type="Google" id="ProtNLM"/>
    </source>
</evidence>
<dbReference type="InterPro" id="IPR023214">
    <property type="entry name" value="HAD_sf"/>
</dbReference>
<dbReference type="GO" id="GO:0005829">
    <property type="term" value="C:cytosol"/>
    <property type="evidence" value="ECO:0007669"/>
    <property type="project" value="TreeGrafter"/>
</dbReference>
<dbReference type="AlphaFoldDB" id="A0A8G2FLK1"/>
<dbReference type="Gene3D" id="3.30.1240.10">
    <property type="match status" value="1"/>
</dbReference>
<dbReference type="GO" id="GO:0016791">
    <property type="term" value="F:phosphatase activity"/>
    <property type="evidence" value="ECO:0007669"/>
    <property type="project" value="TreeGrafter"/>
</dbReference>
<dbReference type="CDD" id="cd07516">
    <property type="entry name" value="HAD_Pase"/>
    <property type="match status" value="1"/>
</dbReference>
<dbReference type="PROSITE" id="PS01228">
    <property type="entry name" value="COF_1"/>
    <property type="match status" value="1"/>
</dbReference>
<accession>A0A8G2FLK1</accession>
<dbReference type="GO" id="GO:0000287">
    <property type="term" value="F:magnesium ion binding"/>
    <property type="evidence" value="ECO:0007669"/>
    <property type="project" value="TreeGrafter"/>
</dbReference>
<dbReference type="EMBL" id="FTNE01000017">
    <property type="protein sequence ID" value="SIR15443.1"/>
    <property type="molecule type" value="Genomic_DNA"/>
</dbReference>
<dbReference type="SFLD" id="SFLDS00003">
    <property type="entry name" value="Haloacid_Dehalogenase"/>
    <property type="match status" value="1"/>
</dbReference>
<reference evidence="1 2" key="1">
    <citation type="submission" date="2017-01" db="EMBL/GenBank/DDBJ databases">
        <authorList>
            <person name="Varghese N."/>
            <person name="Submissions S."/>
        </authorList>
    </citation>
    <scope>NUCLEOTIDE SEQUENCE [LARGE SCALE GENOMIC DNA]</scope>
    <source>
        <strain evidence="1 2">ATCC 35905</strain>
    </source>
</reference>
<dbReference type="Proteomes" id="UP000186308">
    <property type="component" value="Unassembled WGS sequence"/>
</dbReference>
<gene>
    <name evidence="1" type="ORF">SAMN05421828_11719</name>
</gene>
<dbReference type="OrthoDB" id="7847955at2"/>
<dbReference type="InterPro" id="IPR036412">
    <property type="entry name" value="HAD-like_sf"/>
</dbReference>
<dbReference type="SUPFAM" id="SSF56784">
    <property type="entry name" value="HAD-like"/>
    <property type="match status" value="1"/>
</dbReference>
<dbReference type="NCBIfam" id="TIGR00099">
    <property type="entry name" value="Cof-subfamily"/>
    <property type="match status" value="1"/>
</dbReference>
<name>A0A8G2FLK1_ACIRU</name>
<organism evidence="1 2">
    <name type="scientific">Acidiphilium rubrum</name>
    <dbReference type="NCBI Taxonomy" id="526"/>
    <lineage>
        <taxon>Bacteria</taxon>
        <taxon>Pseudomonadati</taxon>
        <taxon>Pseudomonadota</taxon>
        <taxon>Alphaproteobacteria</taxon>
        <taxon>Acetobacterales</taxon>
        <taxon>Acidocellaceae</taxon>
        <taxon>Acidiphilium</taxon>
    </lineage>
</organism>
<dbReference type="PANTHER" id="PTHR10000">
    <property type="entry name" value="PHOSPHOSERINE PHOSPHATASE"/>
    <property type="match status" value="1"/>
</dbReference>
<comment type="caution">
    <text evidence="1">The sequence shown here is derived from an EMBL/GenBank/DDBJ whole genome shotgun (WGS) entry which is preliminary data.</text>
</comment>